<keyword evidence="12" id="KW-1185">Reference proteome</keyword>
<dbReference type="Gene3D" id="1.10.630.10">
    <property type="entry name" value="Cytochrome P450"/>
    <property type="match status" value="1"/>
</dbReference>
<comment type="similarity">
    <text evidence="2 9">Belongs to the cytochrome P450 family.</text>
</comment>
<dbReference type="GO" id="GO:0020037">
    <property type="term" value="F:heme binding"/>
    <property type="evidence" value="ECO:0007669"/>
    <property type="project" value="InterPro"/>
</dbReference>
<evidence type="ECO:0000313" key="12">
    <source>
        <dbReference type="Proteomes" id="UP001275084"/>
    </source>
</evidence>
<dbReference type="PANTHER" id="PTHR24305:SF230">
    <property type="entry name" value="P450, PUTATIVE (EUROFUNG)-RELATED"/>
    <property type="match status" value="1"/>
</dbReference>
<organism evidence="11 12">
    <name type="scientific">Lasiosphaeria hispida</name>
    <dbReference type="NCBI Taxonomy" id="260671"/>
    <lineage>
        <taxon>Eukaryota</taxon>
        <taxon>Fungi</taxon>
        <taxon>Dikarya</taxon>
        <taxon>Ascomycota</taxon>
        <taxon>Pezizomycotina</taxon>
        <taxon>Sordariomycetes</taxon>
        <taxon>Sordariomycetidae</taxon>
        <taxon>Sordariales</taxon>
        <taxon>Lasiosphaeriaceae</taxon>
        <taxon>Lasiosphaeria</taxon>
    </lineage>
</organism>
<keyword evidence="10" id="KW-0812">Transmembrane</keyword>
<evidence type="ECO:0000256" key="1">
    <source>
        <dbReference type="ARBA" id="ARBA00001971"/>
    </source>
</evidence>
<keyword evidence="5 9" id="KW-0560">Oxidoreductase</keyword>
<evidence type="ECO:0000313" key="11">
    <source>
        <dbReference type="EMBL" id="KAK3349139.1"/>
    </source>
</evidence>
<keyword evidence="4 8" id="KW-0479">Metal-binding</keyword>
<evidence type="ECO:0000256" key="2">
    <source>
        <dbReference type="ARBA" id="ARBA00010617"/>
    </source>
</evidence>
<sequence>MSCPIPTLDGIEYRVKPPPIAPMIGLLGLQEKGFIGWTVWLLGLAVAGAALNCLYNLFLHPLHDFPGPKVWGASHLPYTISWLSGHAGSDIARLHDRYGDVVRVAPHRLSFTHPEAWNEIRGHRKAGEGENGKDPHFYMFSQKNLLGANRENHSRFRRALASGFSAKSIQGQQPLIRQYVDLLINRLRALTTAETQERTSRVVDIVAWFNFATFDVIGDLAFGEPFGCLAESTYHPWVSIIFDAVSQFHTIMAIRWHAPGALHLMRTLMGSRLGRPQVMQTAYATQQIDKRLAVESDRPDFIGSMIKAETEAGEKSITREEVVQNARLLVIAGSETTATALSAAAYFLIVHQDVQKKLADEVRSSFQTESEIDLFSVQKLKYLLAVLNESMRVMPPVPGSFPRVCQPGGDTICGWRVPGGTGLDIWPLAVFRSARNFVDPDSFIPERWLDDGARDERFRQDKRSAFQPFSVGPRNCIGKNLAHVEMRLILARLAWNFDLEPADDGVKNWLKKCGNFHLWLKGPLDVRLTPVDRTGTTR</sequence>
<dbReference type="PROSITE" id="PS00086">
    <property type="entry name" value="CYTOCHROME_P450"/>
    <property type="match status" value="1"/>
</dbReference>
<dbReference type="Pfam" id="PF00067">
    <property type="entry name" value="p450"/>
    <property type="match status" value="1"/>
</dbReference>
<evidence type="ECO:0000256" key="7">
    <source>
        <dbReference type="ARBA" id="ARBA00023033"/>
    </source>
</evidence>
<dbReference type="InterPro" id="IPR002401">
    <property type="entry name" value="Cyt_P450_E_grp-I"/>
</dbReference>
<evidence type="ECO:0000256" key="4">
    <source>
        <dbReference type="ARBA" id="ARBA00022723"/>
    </source>
</evidence>
<evidence type="ECO:0000256" key="10">
    <source>
        <dbReference type="SAM" id="Phobius"/>
    </source>
</evidence>
<evidence type="ECO:0000256" key="3">
    <source>
        <dbReference type="ARBA" id="ARBA00022617"/>
    </source>
</evidence>
<keyword evidence="3 8" id="KW-0349">Heme</keyword>
<dbReference type="PANTHER" id="PTHR24305">
    <property type="entry name" value="CYTOCHROME P450"/>
    <property type="match status" value="1"/>
</dbReference>
<keyword evidence="10" id="KW-0472">Membrane</keyword>
<evidence type="ECO:0000256" key="5">
    <source>
        <dbReference type="ARBA" id="ARBA00023002"/>
    </source>
</evidence>
<dbReference type="SUPFAM" id="SSF48264">
    <property type="entry name" value="Cytochrome P450"/>
    <property type="match status" value="1"/>
</dbReference>
<dbReference type="InterPro" id="IPR001128">
    <property type="entry name" value="Cyt_P450"/>
</dbReference>
<keyword evidence="6 8" id="KW-0408">Iron</keyword>
<gene>
    <name evidence="11" type="ORF">B0T25DRAFT_623973</name>
</gene>
<dbReference type="PRINTS" id="PR00463">
    <property type="entry name" value="EP450I"/>
</dbReference>
<comment type="caution">
    <text evidence="11">The sequence shown here is derived from an EMBL/GenBank/DDBJ whole genome shotgun (WGS) entry which is preliminary data.</text>
</comment>
<dbReference type="EMBL" id="JAUIQD010000005">
    <property type="protein sequence ID" value="KAK3349139.1"/>
    <property type="molecule type" value="Genomic_DNA"/>
</dbReference>
<keyword evidence="7 9" id="KW-0503">Monooxygenase</keyword>
<dbReference type="GO" id="GO:0004497">
    <property type="term" value="F:monooxygenase activity"/>
    <property type="evidence" value="ECO:0007669"/>
    <property type="project" value="UniProtKB-KW"/>
</dbReference>
<keyword evidence="10" id="KW-1133">Transmembrane helix</keyword>
<dbReference type="InterPro" id="IPR050121">
    <property type="entry name" value="Cytochrome_P450_monoxygenase"/>
</dbReference>
<accession>A0AAJ0HE11</accession>
<feature type="binding site" description="axial binding residue" evidence="8">
    <location>
        <position position="476"/>
    </location>
    <ligand>
        <name>heme</name>
        <dbReference type="ChEBI" id="CHEBI:30413"/>
    </ligand>
    <ligandPart>
        <name>Fe</name>
        <dbReference type="ChEBI" id="CHEBI:18248"/>
    </ligandPart>
</feature>
<evidence type="ECO:0000256" key="8">
    <source>
        <dbReference type="PIRSR" id="PIRSR602401-1"/>
    </source>
</evidence>
<proteinExistence type="inferred from homology"/>
<dbReference type="InterPro" id="IPR036396">
    <property type="entry name" value="Cyt_P450_sf"/>
</dbReference>
<evidence type="ECO:0000256" key="6">
    <source>
        <dbReference type="ARBA" id="ARBA00023004"/>
    </source>
</evidence>
<dbReference type="PRINTS" id="PR00385">
    <property type="entry name" value="P450"/>
</dbReference>
<reference evidence="11" key="1">
    <citation type="journal article" date="2023" name="Mol. Phylogenet. Evol.">
        <title>Genome-scale phylogeny and comparative genomics of the fungal order Sordariales.</title>
        <authorList>
            <person name="Hensen N."/>
            <person name="Bonometti L."/>
            <person name="Westerberg I."/>
            <person name="Brannstrom I.O."/>
            <person name="Guillou S."/>
            <person name="Cros-Aarteil S."/>
            <person name="Calhoun S."/>
            <person name="Haridas S."/>
            <person name="Kuo A."/>
            <person name="Mondo S."/>
            <person name="Pangilinan J."/>
            <person name="Riley R."/>
            <person name="LaButti K."/>
            <person name="Andreopoulos B."/>
            <person name="Lipzen A."/>
            <person name="Chen C."/>
            <person name="Yan M."/>
            <person name="Daum C."/>
            <person name="Ng V."/>
            <person name="Clum A."/>
            <person name="Steindorff A."/>
            <person name="Ohm R.A."/>
            <person name="Martin F."/>
            <person name="Silar P."/>
            <person name="Natvig D.O."/>
            <person name="Lalanne C."/>
            <person name="Gautier V."/>
            <person name="Ament-Velasquez S.L."/>
            <person name="Kruys A."/>
            <person name="Hutchinson M.I."/>
            <person name="Powell A.J."/>
            <person name="Barry K."/>
            <person name="Miller A.N."/>
            <person name="Grigoriev I.V."/>
            <person name="Debuchy R."/>
            <person name="Gladieux P."/>
            <person name="Hiltunen Thoren M."/>
            <person name="Johannesson H."/>
        </authorList>
    </citation>
    <scope>NUCLEOTIDE SEQUENCE</scope>
    <source>
        <strain evidence="11">CBS 955.72</strain>
    </source>
</reference>
<reference evidence="11" key="2">
    <citation type="submission" date="2023-06" db="EMBL/GenBank/DDBJ databases">
        <authorList>
            <consortium name="Lawrence Berkeley National Laboratory"/>
            <person name="Haridas S."/>
            <person name="Hensen N."/>
            <person name="Bonometti L."/>
            <person name="Westerberg I."/>
            <person name="Brannstrom I.O."/>
            <person name="Guillou S."/>
            <person name="Cros-Aarteil S."/>
            <person name="Calhoun S."/>
            <person name="Kuo A."/>
            <person name="Mondo S."/>
            <person name="Pangilinan J."/>
            <person name="Riley R."/>
            <person name="Labutti K."/>
            <person name="Andreopoulos B."/>
            <person name="Lipzen A."/>
            <person name="Chen C."/>
            <person name="Yanf M."/>
            <person name="Daum C."/>
            <person name="Ng V."/>
            <person name="Clum A."/>
            <person name="Steindorff A."/>
            <person name="Ohm R."/>
            <person name="Martin F."/>
            <person name="Silar P."/>
            <person name="Natvig D."/>
            <person name="Lalanne C."/>
            <person name="Gautier V."/>
            <person name="Ament-Velasquez S.L."/>
            <person name="Kruys A."/>
            <person name="Hutchinson M.I."/>
            <person name="Powell A.J."/>
            <person name="Barry K."/>
            <person name="Miller A.N."/>
            <person name="Grigoriev I.V."/>
            <person name="Debuchy R."/>
            <person name="Gladieux P."/>
            <person name="Thoren M.H."/>
            <person name="Johannesson H."/>
        </authorList>
    </citation>
    <scope>NUCLEOTIDE SEQUENCE</scope>
    <source>
        <strain evidence="11">CBS 955.72</strain>
    </source>
</reference>
<dbReference type="Proteomes" id="UP001275084">
    <property type="component" value="Unassembled WGS sequence"/>
</dbReference>
<dbReference type="GO" id="GO:0005506">
    <property type="term" value="F:iron ion binding"/>
    <property type="evidence" value="ECO:0007669"/>
    <property type="project" value="InterPro"/>
</dbReference>
<evidence type="ECO:0000256" key="9">
    <source>
        <dbReference type="RuleBase" id="RU000461"/>
    </source>
</evidence>
<dbReference type="GO" id="GO:0016705">
    <property type="term" value="F:oxidoreductase activity, acting on paired donors, with incorporation or reduction of molecular oxygen"/>
    <property type="evidence" value="ECO:0007669"/>
    <property type="project" value="InterPro"/>
</dbReference>
<dbReference type="CDD" id="cd11058">
    <property type="entry name" value="CYP60B-like"/>
    <property type="match status" value="1"/>
</dbReference>
<comment type="cofactor">
    <cofactor evidence="1 8">
        <name>heme</name>
        <dbReference type="ChEBI" id="CHEBI:30413"/>
    </cofactor>
</comment>
<dbReference type="InterPro" id="IPR017972">
    <property type="entry name" value="Cyt_P450_CS"/>
</dbReference>
<name>A0AAJ0HE11_9PEZI</name>
<feature type="transmembrane region" description="Helical" evidence="10">
    <location>
        <begin position="34"/>
        <end position="59"/>
    </location>
</feature>
<dbReference type="AlphaFoldDB" id="A0AAJ0HE11"/>
<protein>
    <submittedName>
        <fullName evidence="11">Cytochrome P450 monooxygenase</fullName>
    </submittedName>
</protein>